<dbReference type="InterPro" id="IPR022419">
    <property type="entry name" value="Porphobilin_deaminase_cofac_BS"/>
</dbReference>
<dbReference type="SUPFAM" id="SSF53850">
    <property type="entry name" value="Periplasmic binding protein-like II"/>
    <property type="match status" value="1"/>
</dbReference>
<evidence type="ECO:0000256" key="7">
    <source>
        <dbReference type="ARBA" id="ARBA00048169"/>
    </source>
</evidence>
<dbReference type="PRINTS" id="PR00151">
    <property type="entry name" value="PORPHBDMNASE"/>
</dbReference>
<dbReference type="Pfam" id="PF01379">
    <property type="entry name" value="Porphobil_deam"/>
    <property type="match status" value="1"/>
</dbReference>
<dbReference type="UniPathway" id="UPA00251">
    <property type="reaction ID" value="UER00319"/>
</dbReference>
<sequence length="312" mass="34165">MTARKHLRIATRKSPLAYWQANAVKMQLEKHYPFMRIELFPLVTEGDRYLETSLNKLGGKGLFVKELEKALLNGDADIAVHSMKDVPMDLAKGLKLTAICEREDVRDVLISTSGENIKQLPSGSNVGSSSLRRQSQLMALRPDLTVQVLRGNIGTRLEKLAAGEYDAIILAAAGLIRLQKTSCISEYLEPSYFLPAPGQGALGIESRSDDNELLSLMAILNHKSTYDCVSAERALSRQLAGSCQVPIAAYAECLPNEQLRLQGLVAKPDGSLLIRVEKHGSVNEVEKLGITAARELLAQGADRILQDLSWSS</sequence>
<evidence type="ECO:0000313" key="11">
    <source>
        <dbReference type="EMBL" id="BBB14695.1"/>
    </source>
</evidence>
<dbReference type="PANTHER" id="PTHR11557:SF0">
    <property type="entry name" value="PORPHOBILINOGEN DEAMINASE"/>
    <property type="match status" value="1"/>
</dbReference>
<dbReference type="PANTHER" id="PTHR11557">
    <property type="entry name" value="PORPHOBILINOGEN DEAMINASE"/>
    <property type="match status" value="1"/>
</dbReference>
<evidence type="ECO:0000256" key="2">
    <source>
        <dbReference type="ARBA" id="ARBA00004735"/>
    </source>
</evidence>
<evidence type="ECO:0000256" key="6">
    <source>
        <dbReference type="ARBA" id="ARBA00023244"/>
    </source>
</evidence>
<dbReference type="GO" id="GO:0004418">
    <property type="term" value="F:hydroxymethylbilane synthase activity"/>
    <property type="evidence" value="ECO:0007669"/>
    <property type="project" value="UniProtKB-UniRule"/>
</dbReference>
<dbReference type="Gene3D" id="3.30.160.40">
    <property type="entry name" value="Porphobilinogen deaminase, C-terminal domain"/>
    <property type="match status" value="1"/>
</dbReference>
<dbReference type="KEGG" id="rvi:RVIR1_01570"/>
<dbReference type="InterPro" id="IPR036803">
    <property type="entry name" value="Porphobilinogen_deaminase_C_sf"/>
</dbReference>
<comment type="function">
    <text evidence="1 8">Tetrapolymerization of the monopyrrole PBG into the hydroxymethylbilane pre-uroporphyrinogen in several discrete steps.</text>
</comment>
<dbReference type="RefSeq" id="WP_126322214.1">
    <property type="nucleotide sequence ID" value="NZ_AP018005.1"/>
</dbReference>
<reference evidence="11 12" key="1">
    <citation type="submission" date="2017-03" db="EMBL/GenBank/DDBJ databases">
        <title>The genome sequence of Candidatus Rickettsiella viridis.</title>
        <authorList>
            <person name="Nikoh N."/>
            <person name="Tsuchida T."/>
            <person name="Yamaguchi K."/>
            <person name="Maeda T."/>
            <person name="Shigenobu S."/>
            <person name="Fukatsu T."/>
        </authorList>
    </citation>
    <scope>NUCLEOTIDE SEQUENCE [LARGE SCALE GENOMIC DNA]</scope>
    <source>
        <strain evidence="11 12">Ap-RA04</strain>
    </source>
</reference>
<feature type="modified residue" description="S-(dipyrrolylmethanemethyl)cysteine" evidence="8">
    <location>
        <position position="243"/>
    </location>
</feature>
<dbReference type="SUPFAM" id="SSF54782">
    <property type="entry name" value="Porphobilinogen deaminase (hydroxymethylbilane synthase), C-terminal domain"/>
    <property type="match status" value="1"/>
</dbReference>
<dbReference type="FunFam" id="3.40.190.10:FF:000004">
    <property type="entry name" value="Porphobilinogen deaminase"/>
    <property type="match status" value="1"/>
</dbReference>
<feature type="domain" description="Porphobilinogen deaminase N-terminal" evidence="9">
    <location>
        <begin position="7"/>
        <end position="213"/>
    </location>
</feature>
<dbReference type="InterPro" id="IPR000860">
    <property type="entry name" value="HemC"/>
</dbReference>
<protein>
    <recommendedName>
        <fullName evidence="8">Porphobilinogen deaminase</fullName>
        <shortName evidence="8">PBG</shortName>
        <ecNumber evidence="8">2.5.1.61</ecNumber>
    </recommendedName>
    <alternativeName>
        <fullName evidence="8">Hydroxymethylbilane synthase</fullName>
        <shortName evidence="8">HMBS</shortName>
    </alternativeName>
    <alternativeName>
        <fullName evidence="8">Pre-uroporphyrinogen synthase</fullName>
    </alternativeName>
</protein>
<dbReference type="AlphaFoldDB" id="A0A2Z5UUI3"/>
<evidence type="ECO:0000259" key="10">
    <source>
        <dbReference type="Pfam" id="PF03900"/>
    </source>
</evidence>
<dbReference type="EMBL" id="AP018005">
    <property type="protein sequence ID" value="BBB14695.1"/>
    <property type="molecule type" value="Genomic_DNA"/>
</dbReference>
<evidence type="ECO:0000259" key="9">
    <source>
        <dbReference type="Pfam" id="PF01379"/>
    </source>
</evidence>
<comment type="miscellaneous">
    <text evidence="8">The porphobilinogen subunits are added to the dipyrromethane group.</text>
</comment>
<dbReference type="FunFam" id="3.30.160.40:FF:000001">
    <property type="entry name" value="Porphobilinogen deaminase"/>
    <property type="match status" value="1"/>
</dbReference>
<evidence type="ECO:0000256" key="1">
    <source>
        <dbReference type="ARBA" id="ARBA00002869"/>
    </source>
</evidence>
<comment type="cofactor">
    <cofactor evidence="8">
        <name>dipyrromethane</name>
        <dbReference type="ChEBI" id="CHEBI:60342"/>
    </cofactor>
    <text evidence="8">Binds 1 dipyrromethane group covalently.</text>
</comment>
<accession>A0A2Z5UUI3</accession>
<dbReference type="EC" id="2.5.1.61" evidence="8"/>
<organism evidence="11 12">
    <name type="scientific">Candidatus Rickettsiella viridis</name>
    <dbReference type="NCBI Taxonomy" id="676208"/>
    <lineage>
        <taxon>Bacteria</taxon>
        <taxon>Pseudomonadati</taxon>
        <taxon>Pseudomonadota</taxon>
        <taxon>Gammaproteobacteria</taxon>
        <taxon>Legionellales</taxon>
        <taxon>Coxiellaceae</taxon>
        <taxon>Rickettsiella</taxon>
    </lineage>
</organism>
<comment type="catalytic activity">
    <reaction evidence="7 8">
        <text>4 porphobilinogen + H2O = hydroxymethylbilane + 4 NH4(+)</text>
        <dbReference type="Rhea" id="RHEA:13185"/>
        <dbReference type="ChEBI" id="CHEBI:15377"/>
        <dbReference type="ChEBI" id="CHEBI:28938"/>
        <dbReference type="ChEBI" id="CHEBI:57845"/>
        <dbReference type="ChEBI" id="CHEBI:58126"/>
        <dbReference type="EC" id="2.5.1.61"/>
    </reaction>
</comment>
<evidence type="ECO:0000256" key="8">
    <source>
        <dbReference type="HAMAP-Rule" id="MF_00260"/>
    </source>
</evidence>
<keyword evidence="5 8" id="KW-0808">Transferase</keyword>
<name>A0A2Z5UUI3_9COXI</name>
<feature type="domain" description="Porphobilinogen deaminase C-terminal" evidence="10">
    <location>
        <begin position="228"/>
        <end position="297"/>
    </location>
</feature>
<evidence type="ECO:0000313" key="12">
    <source>
        <dbReference type="Proteomes" id="UP000282483"/>
    </source>
</evidence>
<dbReference type="FunFam" id="3.40.190.10:FF:000005">
    <property type="entry name" value="Porphobilinogen deaminase"/>
    <property type="match status" value="1"/>
</dbReference>
<keyword evidence="12" id="KW-1185">Reference proteome</keyword>
<comment type="subunit">
    <text evidence="4 8">Monomer.</text>
</comment>
<proteinExistence type="inferred from homology"/>
<evidence type="ECO:0000256" key="5">
    <source>
        <dbReference type="ARBA" id="ARBA00022679"/>
    </source>
</evidence>
<dbReference type="PIRSF" id="PIRSF001438">
    <property type="entry name" value="4pyrrol_synth_OHMeBilane_synth"/>
    <property type="match status" value="1"/>
</dbReference>
<evidence type="ECO:0000256" key="4">
    <source>
        <dbReference type="ARBA" id="ARBA00011245"/>
    </source>
</evidence>
<dbReference type="Pfam" id="PF03900">
    <property type="entry name" value="Porphobil_deamC"/>
    <property type="match status" value="1"/>
</dbReference>
<evidence type="ECO:0000256" key="3">
    <source>
        <dbReference type="ARBA" id="ARBA00005638"/>
    </source>
</evidence>
<dbReference type="GO" id="GO:0006782">
    <property type="term" value="P:protoporphyrinogen IX biosynthetic process"/>
    <property type="evidence" value="ECO:0007669"/>
    <property type="project" value="UniProtKB-UniRule"/>
</dbReference>
<dbReference type="CDD" id="cd13646">
    <property type="entry name" value="PBP2_EcHMBS_like"/>
    <property type="match status" value="1"/>
</dbReference>
<dbReference type="PROSITE" id="PS00533">
    <property type="entry name" value="PORPHOBILINOGEN_DEAM"/>
    <property type="match status" value="1"/>
</dbReference>
<dbReference type="OrthoDB" id="9810298at2"/>
<dbReference type="GO" id="GO:0005737">
    <property type="term" value="C:cytoplasm"/>
    <property type="evidence" value="ECO:0007669"/>
    <property type="project" value="UniProtKB-UniRule"/>
</dbReference>
<gene>
    <name evidence="8 11" type="primary">hemC</name>
    <name evidence="11" type="ORF">RVIR1_01570</name>
</gene>
<dbReference type="InterPro" id="IPR022418">
    <property type="entry name" value="Porphobilinogen_deaminase_C"/>
</dbReference>
<comment type="pathway">
    <text evidence="2">Porphyrin-containing compound metabolism; protoporphyrin-IX biosynthesis; coproporphyrinogen-III from 5-aminolevulinate: step 2/4.</text>
</comment>
<dbReference type="Gene3D" id="3.40.190.10">
    <property type="entry name" value="Periplasmic binding protein-like II"/>
    <property type="match status" value="2"/>
</dbReference>
<dbReference type="NCBIfam" id="TIGR00212">
    <property type="entry name" value="hemC"/>
    <property type="match status" value="1"/>
</dbReference>
<dbReference type="InterPro" id="IPR022417">
    <property type="entry name" value="Porphobilin_deaminase_N"/>
</dbReference>
<comment type="similarity">
    <text evidence="3 8">Belongs to the HMBS family.</text>
</comment>
<dbReference type="Proteomes" id="UP000282483">
    <property type="component" value="Chromosome"/>
</dbReference>
<dbReference type="HAMAP" id="MF_00260">
    <property type="entry name" value="Porphobil_deam"/>
    <property type="match status" value="1"/>
</dbReference>
<keyword evidence="6 8" id="KW-0627">Porphyrin biosynthesis</keyword>